<feature type="signal peptide" evidence="2">
    <location>
        <begin position="1"/>
        <end position="21"/>
    </location>
</feature>
<dbReference type="PROSITE" id="PS50214">
    <property type="entry name" value="DISINTEGRIN_2"/>
    <property type="match status" value="1"/>
</dbReference>
<name>A0A061IK56_CRIGR</name>
<dbReference type="GO" id="GO:1990913">
    <property type="term" value="C:sperm head plasma membrane"/>
    <property type="evidence" value="ECO:0007669"/>
    <property type="project" value="TreeGrafter"/>
</dbReference>
<dbReference type="InterPro" id="IPR001762">
    <property type="entry name" value="Disintegrin_dom"/>
</dbReference>
<dbReference type="InterPro" id="IPR036436">
    <property type="entry name" value="Disintegrin_dom_sf"/>
</dbReference>
<comment type="caution">
    <text evidence="1">Lacks conserved residue(s) required for the propagation of feature annotation.</text>
</comment>
<dbReference type="PANTHER" id="PTHR11905:SF232">
    <property type="entry name" value="DISINTEGRIN AND METALLOPROTEINASE DOMAIN-CONTAINING PROTEIN 20"/>
    <property type="match status" value="1"/>
</dbReference>
<evidence type="ECO:0000313" key="5">
    <source>
        <dbReference type="Proteomes" id="UP000030759"/>
    </source>
</evidence>
<keyword evidence="2" id="KW-0732">Signal</keyword>
<feature type="chain" id="PRO_5001600766" evidence="2">
    <location>
        <begin position="22"/>
        <end position="211"/>
    </location>
</feature>
<dbReference type="AlphaFoldDB" id="A0A061IK56"/>
<evidence type="ECO:0000256" key="1">
    <source>
        <dbReference type="PROSITE-ProRule" id="PRU00068"/>
    </source>
</evidence>
<dbReference type="GO" id="GO:0009897">
    <property type="term" value="C:external side of plasma membrane"/>
    <property type="evidence" value="ECO:0007669"/>
    <property type="project" value="TreeGrafter"/>
</dbReference>
<accession>A0A061IK56</accession>
<evidence type="ECO:0000259" key="3">
    <source>
        <dbReference type="PROSITE" id="PS50214"/>
    </source>
</evidence>
<dbReference type="Gene3D" id="4.10.70.10">
    <property type="entry name" value="Disintegrin domain"/>
    <property type="match status" value="1"/>
</dbReference>
<dbReference type="EMBL" id="KE665014">
    <property type="protein sequence ID" value="ERE89153.1"/>
    <property type="molecule type" value="Genomic_DNA"/>
</dbReference>
<proteinExistence type="predicted"/>
<organism evidence="4 5">
    <name type="scientific">Cricetulus griseus</name>
    <name type="common">Chinese hamster</name>
    <name type="synonym">Cricetulus barabensis griseus</name>
    <dbReference type="NCBI Taxonomy" id="10029"/>
    <lineage>
        <taxon>Eukaryota</taxon>
        <taxon>Metazoa</taxon>
        <taxon>Chordata</taxon>
        <taxon>Craniata</taxon>
        <taxon>Vertebrata</taxon>
        <taxon>Euteleostomi</taxon>
        <taxon>Mammalia</taxon>
        <taxon>Eutheria</taxon>
        <taxon>Euarchontoglires</taxon>
        <taxon>Glires</taxon>
        <taxon>Rodentia</taxon>
        <taxon>Myomorpha</taxon>
        <taxon>Muroidea</taxon>
        <taxon>Cricetidae</taxon>
        <taxon>Cricetinae</taxon>
        <taxon>Cricetulus</taxon>
    </lineage>
</organism>
<keyword evidence="4" id="KW-0401">Integrin</keyword>
<sequence>MLSWVQLVSLPFLVCMGPVFSSGYGINKFSNCSYAAFWSTYASANCLRKEKKPVMKFKFKSCGNGVVEDGEQCDCGSWQACRADPCCVEGCMLQERFAIFYVPVFNFSFEIVIDFQESIHIQAVLESNLLARMYEDFLQVLQYLQLNPEKEGYAHLGFPVAFPTWTLLREEARLVMFCEVKKDIHGTWTFSIQYCGQLLHTSLTQSNAFAS</sequence>
<feature type="domain" description="Disintegrin" evidence="3">
    <location>
        <begin position="59"/>
        <end position="95"/>
    </location>
</feature>
<dbReference type="EC" id="3.4.24.-" evidence="4"/>
<evidence type="ECO:0000313" key="4">
    <source>
        <dbReference type="EMBL" id="ERE89153.1"/>
    </source>
</evidence>
<evidence type="ECO:0000256" key="2">
    <source>
        <dbReference type="SAM" id="SignalP"/>
    </source>
</evidence>
<gene>
    <name evidence="4" type="ORF">H671_1g2549</name>
</gene>
<reference evidence="5" key="1">
    <citation type="journal article" date="2013" name="Nat. Biotechnol.">
        <title>Chinese hamster genome sequenced from sorted chromosomes.</title>
        <authorList>
            <person name="Brinkrolf K."/>
            <person name="Rupp O."/>
            <person name="Laux H."/>
            <person name="Kollin F."/>
            <person name="Ernst W."/>
            <person name="Linke B."/>
            <person name="Kofler R."/>
            <person name="Romand S."/>
            <person name="Hesse F."/>
            <person name="Budach W.E."/>
            <person name="Galosy S."/>
            <person name="Muller D."/>
            <person name="Noll T."/>
            <person name="Wienberg J."/>
            <person name="Jostock T."/>
            <person name="Leonard M."/>
            <person name="Grillari J."/>
            <person name="Tauch A."/>
            <person name="Goesmann A."/>
            <person name="Helk B."/>
            <person name="Mott J.E."/>
            <person name="Puhler A."/>
            <person name="Borth N."/>
        </authorList>
    </citation>
    <scope>NUCLEOTIDE SEQUENCE [LARGE SCALE GENOMIC DNA]</scope>
    <source>
        <strain evidence="5">17A/GY</strain>
    </source>
</reference>
<dbReference type="GO" id="GO:0007229">
    <property type="term" value="P:integrin-mediated signaling pathway"/>
    <property type="evidence" value="ECO:0007669"/>
    <property type="project" value="UniProtKB-KW"/>
</dbReference>
<dbReference type="PANTHER" id="PTHR11905">
    <property type="entry name" value="ADAM A DISINTEGRIN AND METALLOPROTEASE DOMAIN"/>
    <property type="match status" value="1"/>
</dbReference>
<dbReference type="GO" id="GO:0008584">
    <property type="term" value="P:male gonad development"/>
    <property type="evidence" value="ECO:0007669"/>
    <property type="project" value="TreeGrafter"/>
</dbReference>
<protein>
    <submittedName>
        <fullName evidence="4">Disintegrin and metalloproteinase domain-containing protein 25</fullName>
        <ecNumber evidence="4">3.4.24.-</ecNumber>
    </submittedName>
</protein>
<dbReference type="GO" id="GO:0016787">
    <property type="term" value="F:hydrolase activity"/>
    <property type="evidence" value="ECO:0007669"/>
    <property type="project" value="UniProtKB-KW"/>
</dbReference>
<keyword evidence="4" id="KW-0378">Hydrolase</keyword>
<dbReference type="Proteomes" id="UP000030759">
    <property type="component" value="Unassembled WGS sequence"/>
</dbReference>